<name>A0A1F8AU47_9BACT</name>
<gene>
    <name evidence="1" type="ORF">A3E44_04545</name>
</gene>
<accession>A0A1F8AU47</accession>
<comment type="caution">
    <text evidence="1">The sequence shown here is derived from an EMBL/GenBank/DDBJ whole genome shotgun (WGS) entry which is preliminary data.</text>
</comment>
<sequence>MTEKQQKLLELISKLQIPILEEDTIKRVNGLTDKELDYLIASYQAVADYESGLEDYVRKNQPEEYTAIKDKYYKTVEKIDKEDNEKLDRILESTGNELEKLELKTKIKLREILHQQQIDYHKLDDEHKLLYSKLTSGLKSNSQY</sequence>
<protein>
    <submittedName>
        <fullName evidence="1">Uncharacterized protein</fullName>
    </submittedName>
</protein>
<dbReference type="AlphaFoldDB" id="A0A1F8AU47"/>
<reference evidence="1 2" key="1">
    <citation type="journal article" date="2016" name="Nat. Commun.">
        <title>Thousands of microbial genomes shed light on interconnected biogeochemical processes in an aquifer system.</title>
        <authorList>
            <person name="Anantharaman K."/>
            <person name="Brown C.T."/>
            <person name="Hug L.A."/>
            <person name="Sharon I."/>
            <person name="Castelle C.J."/>
            <person name="Probst A.J."/>
            <person name="Thomas B.C."/>
            <person name="Singh A."/>
            <person name="Wilkins M.J."/>
            <person name="Karaoz U."/>
            <person name="Brodie E.L."/>
            <person name="Williams K.H."/>
            <person name="Hubbard S.S."/>
            <person name="Banfield J.F."/>
        </authorList>
    </citation>
    <scope>NUCLEOTIDE SEQUENCE [LARGE SCALE GENOMIC DNA]</scope>
</reference>
<dbReference type="Proteomes" id="UP000178603">
    <property type="component" value="Unassembled WGS sequence"/>
</dbReference>
<organism evidence="1 2">
    <name type="scientific">Candidatus Woesebacteria bacterium RIFCSPHIGHO2_12_FULL_41_24</name>
    <dbReference type="NCBI Taxonomy" id="1802510"/>
    <lineage>
        <taxon>Bacteria</taxon>
        <taxon>Candidatus Woeseibacteriota</taxon>
    </lineage>
</organism>
<evidence type="ECO:0000313" key="1">
    <source>
        <dbReference type="EMBL" id="OGM55160.1"/>
    </source>
</evidence>
<proteinExistence type="predicted"/>
<evidence type="ECO:0000313" key="2">
    <source>
        <dbReference type="Proteomes" id="UP000178603"/>
    </source>
</evidence>
<dbReference type="EMBL" id="MGGW01000005">
    <property type="protein sequence ID" value="OGM55160.1"/>
    <property type="molecule type" value="Genomic_DNA"/>
</dbReference>